<evidence type="ECO:0000313" key="3">
    <source>
        <dbReference type="EMBL" id="EXL72307.1"/>
    </source>
</evidence>
<keyword evidence="1" id="KW-0227">DNA damage</keyword>
<dbReference type="HOGENOM" id="CLU_3242254_0_0_1"/>
<dbReference type="Proteomes" id="UP000030676">
    <property type="component" value="Unassembled WGS sequence"/>
</dbReference>
<dbReference type="GO" id="GO:0006281">
    <property type="term" value="P:DNA repair"/>
    <property type="evidence" value="ECO:0007669"/>
    <property type="project" value="InterPro"/>
</dbReference>
<dbReference type="Gene3D" id="1.10.10.10">
    <property type="entry name" value="Winged helix-like DNA-binding domain superfamily/Winged helix DNA-binding domain"/>
    <property type="match status" value="1"/>
</dbReference>
<dbReference type="GO" id="GO:0032259">
    <property type="term" value="P:methylation"/>
    <property type="evidence" value="ECO:0007669"/>
    <property type="project" value="UniProtKB-KW"/>
</dbReference>
<dbReference type="InterPro" id="IPR036388">
    <property type="entry name" value="WH-like_DNA-bd_sf"/>
</dbReference>
<dbReference type="OrthoDB" id="2548197at2759"/>
<reference evidence="3" key="2">
    <citation type="submission" date="2012-05" db="EMBL/GenBank/DDBJ databases">
        <title>The Genome Annotation of Fusarium oxysporum PHW808.</title>
        <authorList>
            <consortium name="The Broad Institute Genomics Platform"/>
            <person name="Ma L.-J."/>
            <person name="Corby-Kistler H."/>
            <person name="Broz K."/>
            <person name="Gale L.R."/>
            <person name="Jonkers W."/>
            <person name="O'Donnell K."/>
            <person name="Ploetz R."/>
            <person name="Steinberg C."/>
            <person name="Schwartz D.C."/>
            <person name="VanEtten H."/>
            <person name="Zhou S."/>
            <person name="Young S.K."/>
            <person name="Zeng Q."/>
            <person name="Gargeya S."/>
            <person name="Fitzgerald M."/>
            <person name="Abouelleil A."/>
            <person name="Alvarado L."/>
            <person name="Chapman S.B."/>
            <person name="Gainer-Dewar J."/>
            <person name="Goldberg J."/>
            <person name="Griggs A."/>
            <person name="Gujja S."/>
            <person name="Hansen M."/>
            <person name="Howarth C."/>
            <person name="Imamovic A."/>
            <person name="Ireland A."/>
            <person name="Larimer J."/>
            <person name="McCowan C."/>
            <person name="Murphy C."/>
            <person name="Pearson M."/>
            <person name="Poon T.W."/>
            <person name="Priest M."/>
            <person name="Roberts A."/>
            <person name="Saif S."/>
            <person name="Shea T."/>
            <person name="Sykes S."/>
            <person name="Wortman J."/>
            <person name="Nusbaum C."/>
            <person name="Birren B."/>
        </authorList>
    </citation>
    <scope>NUCLEOTIDE SEQUENCE</scope>
    <source>
        <strain evidence="3">54008</strain>
    </source>
</reference>
<dbReference type="AlphaFoldDB" id="X0H7V5"/>
<dbReference type="SUPFAM" id="SSF46767">
    <property type="entry name" value="Methylated DNA-protein cysteine methyltransferase, C-terminal domain"/>
    <property type="match status" value="1"/>
</dbReference>
<sequence>MPRSDEAQAFFHAVYSAVQEIPYGKVTTYGHIAMLLKDLVKSASV</sequence>
<proteinExistence type="predicted"/>
<evidence type="ECO:0000256" key="1">
    <source>
        <dbReference type="ARBA" id="ARBA00022763"/>
    </source>
</evidence>
<feature type="domain" description="Methylated-DNA-[protein]-cysteine S-methyltransferase DNA binding" evidence="2">
    <location>
        <begin position="9"/>
        <end position="38"/>
    </location>
</feature>
<dbReference type="PANTHER" id="PTHR42942">
    <property type="entry name" value="6-O-METHYLGUANINE DNA METHYLTRANSFERASE"/>
    <property type="match status" value="1"/>
</dbReference>
<dbReference type="InterPro" id="IPR014048">
    <property type="entry name" value="MethylDNA_cys_MeTrfase_DNA-bd"/>
</dbReference>
<dbReference type="PANTHER" id="PTHR42942:SF1">
    <property type="entry name" value="ALKYLTRANSFERASE-LIKE PROTEIN 1"/>
    <property type="match status" value="1"/>
</dbReference>
<gene>
    <name evidence="3" type="ORF">FOPG_12150</name>
</gene>
<evidence type="ECO:0000259" key="2">
    <source>
        <dbReference type="Pfam" id="PF01035"/>
    </source>
</evidence>
<keyword evidence="3" id="KW-0489">Methyltransferase</keyword>
<reference evidence="3" key="1">
    <citation type="submission" date="2011-11" db="EMBL/GenBank/DDBJ databases">
        <title>The Genome Sequence of Fusarium oxysporum PHW808.</title>
        <authorList>
            <consortium name="The Broad Institute Genome Sequencing Platform"/>
            <person name="Ma L.-J."/>
            <person name="Gale L.R."/>
            <person name="Schwartz D.C."/>
            <person name="Zhou S."/>
            <person name="Corby-Kistler H."/>
            <person name="Young S.K."/>
            <person name="Zeng Q."/>
            <person name="Gargeya S."/>
            <person name="Fitzgerald M."/>
            <person name="Haas B."/>
            <person name="Abouelleil A."/>
            <person name="Alvarado L."/>
            <person name="Arachchi H.M."/>
            <person name="Berlin A."/>
            <person name="Brown A."/>
            <person name="Chapman S.B."/>
            <person name="Chen Z."/>
            <person name="Dunbar C."/>
            <person name="Freedman E."/>
            <person name="Gearin G."/>
            <person name="Goldberg J."/>
            <person name="Griggs A."/>
            <person name="Gujja S."/>
            <person name="Heiman D."/>
            <person name="Howarth C."/>
            <person name="Larson L."/>
            <person name="Lui A."/>
            <person name="MacDonald P.J.P."/>
            <person name="Montmayeur A."/>
            <person name="Murphy C."/>
            <person name="Neiman D."/>
            <person name="Pearson M."/>
            <person name="Priest M."/>
            <person name="Roberts A."/>
            <person name="Saif S."/>
            <person name="Shea T."/>
            <person name="Shenoy N."/>
            <person name="Sisk P."/>
            <person name="Stolte C."/>
            <person name="Sykes S."/>
            <person name="Wortman J."/>
            <person name="Nusbaum C."/>
            <person name="Birren B."/>
        </authorList>
    </citation>
    <scope>NUCLEOTIDE SEQUENCE [LARGE SCALE GENOMIC DNA]</scope>
    <source>
        <strain evidence="3">54008</strain>
    </source>
</reference>
<accession>X0H7V5</accession>
<dbReference type="GO" id="GO:0008168">
    <property type="term" value="F:methyltransferase activity"/>
    <property type="evidence" value="ECO:0007669"/>
    <property type="project" value="UniProtKB-KW"/>
</dbReference>
<dbReference type="EMBL" id="JH658884">
    <property type="protein sequence ID" value="EXL72307.1"/>
    <property type="molecule type" value="Genomic_DNA"/>
</dbReference>
<dbReference type="InterPro" id="IPR036217">
    <property type="entry name" value="MethylDNA_cys_MeTrfase_DNAb"/>
</dbReference>
<name>X0H7V5_FUSOX</name>
<dbReference type="Pfam" id="PF01035">
    <property type="entry name" value="DNA_binding_1"/>
    <property type="match status" value="1"/>
</dbReference>
<keyword evidence="3" id="KW-0808">Transferase</keyword>
<organism evidence="3">
    <name type="scientific">Fusarium oxysporum f. sp. conglutinans race 2 54008</name>
    <dbReference type="NCBI Taxonomy" id="1089457"/>
    <lineage>
        <taxon>Eukaryota</taxon>
        <taxon>Fungi</taxon>
        <taxon>Dikarya</taxon>
        <taxon>Ascomycota</taxon>
        <taxon>Pezizomycotina</taxon>
        <taxon>Sordariomycetes</taxon>
        <taxon>Hypocreomycetidae</taxon>
        <taxon>Hypocreales</taxon>
        <taxon>Nectriaceae</taxon>
        <taxon>Fusarium</taxon>
        <taxon>Fusarium oxysporum species complex</taxon>
    </lineage>
</organism>
<protein>
    <submittedName>
        <fullName evidence="3">Methylated-DNA-protein-cysteine methyltransferase like protein</fullName>
    </submittedName>
</protein>
<dbReference type="InterPro" id="IPR052520">
    <property type="entry name" value="ATL_DNA_repair"/>
</dbReference>